<protein>
    <submittedName>
        <fullName evidence="3">GTPase, G3E family</fullName>
    </submittedName>
</protein>
<keyword evidence="4" id="KW-1185">Reference proteome</keyword>
<dbReference type="EMBL" id="FNQE01000002">
    <property type="protein sequence ID" value="SDY52455.1"/>
    <property type="molecule type" value="Genomic_DNA"/>
</dbReference>
<evidence type="ECO:0000259" key="1">
    <source>
        <dbReference type="Pfam" id="PF02492"/>
    </source>
</evidence>
<dbReference type="AlphaFoldDB" id="A0A1H3KL56"/>
<feature type="domain" description="CobW/HypB/UreG nucleotide-binding" evidence="1">
    <location>
        <begin position="8"/>
        <end position="180"/>
    </location>
</feature>
<dbReference type="InterPro" id="IPR011629">
    <property type="entry name" value="CobW-like_C"/>
</dbReference>
<feature type="domain" description="CobW C-terminal" evidence="2">
    <location>
        <begin position="219"/>
        <end position="286"/>
    </location>
</feature>
<organism evidence="3 4">
    <name type="scientific">Proteiniborus ethanoligenes</name>
    <dbReference type="NCBI Taxonomy" id="415015"/>
    <lineage>
        <taxon>Bacteria</taxon>
        <taxon>Bacillati</taxon>
        <taxon>Bacillota</taxon>
        <taxon>Clostridia</taxon>
        <taxon>Eubacteriales</taxon>
        <taxon>Proteiniborus</taxon>
    </lineage>
</organism>
<dbReference type="GO" id="GO:0005737">
    <property type="term" value="C:cytoplasm"/>
    <property type="evidence" value="ECO:0007669"/>
    <property type="project" value="TreeGrafter"/>
</dbReference>
<dbReference type="CDD" id="cd03112">
    <property type="entry name" value="CobW-like"/>
    <property type="match status" value="1"/>
</dbReference>
<evidence type="ECO:0000313" key="3">
    <source>
        <dbReference type="EMBL" id="SDY52455.1"/>
    </source>
</evidence>
<dbReference type="RefSeq" id="WP_091726037.1">
    <property type="nucleotide sequence ID" value="NZ_FNQE01000002.1"/>
</dbReference>
<dbReference type="OrthoDB" id="9808822at2"/>
<dbReference type="InterPro" id="IPR003495">
    <property type="entry name" value="CobW/HypB/UreG_nucleotide-bd"/>
</dbReference>
<name>A0A1H3KL56_9FIRM</name>
<evidence type="ECO:0000313" key="4">
    <source>
        <dbReference type="Proteomes" id="UP000198625"/>
    </source>
</evidence>
<dbReference type="PANTHER" id="PTHR13748:SF62">
    <property type="entry name" value="COBW DOMAIN-CONTAINING PROTEIN"/>
    <property type="match status" value="1"/>
</dbReference>
<dbReference type="SUPFAM" id="SSF90002">
    <property type="entry name" value="Hypothetical protein YjiA, C-terminal domain"/>
    <property type="match status" value="1"/>
</dbReference>
<dbReference type="Gene3D" id="3.40.50.300">
    <property type="entry name" value="P-loop containing nucleotide triphosphate hydrolases"/>
    <property type="match status" value="1"/>
</dbReference>
<dbReference type="Pfam" id="PF02492">
    <property type="entry name" value="cobW"/>
    <property type="match status" value="1"/>
</dbReference>
<dbReference type="STRING" id="415015.SAMN05660462_00216"/>
<dbReference type="SUPFAM" id="SSF52540">
    <property type="entry name" value="P-loop containing nucleoside triphosphate hydrolases"/>
    <property type="match status" value="1"/>
</dbReference>
<dbReference type="InterPro" id="IPR027417">
    <property type="entry name" value="P-loop_NTPase"/>
</dbReference>
<dbReference type="Proteomes" id="UP000198625">
    <property type="component" value="Unassembled WGS sequence"/>
</dbReference>
<accession>A0A1H3KL56</accession>
<proteinExistence type="predicted"/>
<reference evidence="3 4" key="1">
    <citation type="submission" date="2016-10" db="EMBL/GenBank/DDBJ databases">
        <authorList>
            <person name="de Groot N.N."/>
        </authorList>
    </citation>
    <scope>NUCLEOTIDE SEQUENCE [LARGE SCALE GENOMIC DNA]</scope>
    <source>
        <strain evidence="3 4">DSM 21650</strain>
    </source>
</reference>
<evidence type="ECO:0000259" key="2">
    <source>
        <dbReference type="Pfam" id="PF07683"/>
    </source>
</evidence>
<dbReference type="InterPro" id="IPR051316">
    <property type="entry name" value="Zinc-reg_GTPase_activator"/>
</dbReference>
<sequence length="310" mass="35042">MGNKTKLYLLTGFLGAGKTTFLTNILNDLSGEKVGVIMNEFGKVGIDGTIIKKEGMELVEINRGSIFCSCLQLSFVSALMEMADRSMEYVFVESSGLADPSNIGEFLEAVEVAKGHVYEYSGAICIVDGVNFLDQIEDIETVERQLRFCHLAVISKVDLIDGETLNIIKEKIKEINYKTEIGIATNGKLDYNFLEKNLMENHWADSEDTTNSPENKPKTLTLTYEGEMNKEKLVRFLDMIKQHSYRIKGFFKLEDGWNQVDVVGRKIDFKATDREEPISQLVIISRVGPQIIKPIFNAWEEIVGEEMKLR</sequence>
<dbReference type="PANTHER" id="PTHR13748">
    <property type="entry name" value="COBW-RELATED"/>
    <property type="match status" value="1"/>
</dbReference>
<dbReference type="Pfam" id="PF07683">
    <property type="entry name" value="CobW_C"/>
    <property type="match status" value="1"/>
</dbReference>
<gene>
    <name evidence="3" type="ORF">SAMN05660462_00216</name>
</gene>